<evidence type="ECO:0000313" key="1">
    <source>
        <dbReference type="EMBL" id="KAG5583731.1"/>
    </source>
</evidence>
<dbReference type="AlphaFoldDB" id="A0A9J5X6D3"/>
<gene>
    <name evidence="1" type="ORF">H5410_044165</name>
</gene>
<dbReference type="EMBL" id="JACXVP010000009">
    <property type="protein sequence ID" value="KAG5583731.1"/>
    <property type="molecule type" value="Genomic_DNA"/>
</dbReference>
<comment type="caution">
    <text evidence="1">The sequence shown here is derived from an EMBL/GenBank/DDBJ whole genome shotgun (WGS) entry which is preliminary data.</text>
</comment>
<organism evidence="1 2">
    <name type="scientific">Solanum commersonii</name>
    <name type="common">Commerson's wild potato</name>
    <name type="synonym">Commerson's nightshade</name>
    <dbReference type="NCBI Taxonomy" id="4109"/>
    <lineage>
        <taxon>Eukaryota</taxon>
        <taxon>Viridiplantae</taxon>
        <taxon>Streptophyta</taxon>
        <taxon>Embryophyta</taxon>
        <taxon>Tracheophyta</taxon>
        <taxon>Spermatophyta</taxon>
        <taxon>Magnoliopsida</taxon>
        <taxon>eudicotyledons</taxon>
        <taxon>Gunneridae</taxon>
        <taxon>Pentapetalae</taxon>
        <taxon>asterids</taxon>
        <taxon>lamiids</taxon>
        <taxon>Solanales</taxon>
        <taxon>Solanaceae</taxon>
        <taxon>Solanoideae</taxon>
        <taxon>Solaneae</taxon>
        <taxon>Solanum</taxon>
    </lineage>
</organism>
<evidence type="ECO:0000313" key="2">
    <source>
        <dbReference type="Proteomes" id="UP000824120"/>
    </source>
</evidence>
<name>A0A9J5X6D3_SOLCO</name>
<reference evidence="1 2" key="1">
    <citation type="submission" date="2020-09" db="EMBL/GenBank/DDBJ databases">
        <title>De no assembly of potato wild relative species, Solanum commersonii.</title>
        <authorList>
            <person name="Cho K."/>
        </authorList>
    </citation>
    <scope>NUCLEOTIDE SEQUENCE [LARGE SCALE GENOMIC DNA]</scope>
    <source>
        <strain evidence="1">LZ3.2</strain>
        <tissue evidence="1">Leaf</tissue>
    </source>
</reference>
<sequence>MRANYLWRIFLSLKGISWTMPRKVAEALLCWEEAGVHAKDRGRWRIIPGAIWWAVWKERNSRCFESIENNVQKVKLNCILLLVFWCNQLYSNDTVSIIDKSRYLWPKDMDWNTKYFQRIANSHRRSNCIDKLNIEGVITEGKDRTKGKILDFYQKSHTERKNKRPLTWFDNLATNKNQDNIDLESAFEEEEGLSIVLNNPENFSRSKDLKLDLTLVELWRCHTYFMLMMLLSFVVLRDHIFYISTLTLSIYEALSGLQINMLKSTLCQRCSKIEGTGRNSVLQRWSFTNNLPGHLPTTYQGMPH</sequence>
<dbReference type="Proteomes" id="UP000824120">
    <property type="component" value="Chromosome 9"/>
</dbReference>
<accession>A0A9J5X6D3</accession>
<protein>
    <submittedName>
        <fullName evidence="1">Uncharacterized protein</fullName>
    </submittedName>
</protein>
<keyword evidence="2" id="KW-1185">Reference proteome</keyword>
<proteinExistence type="predicted"/>